<protein>
    <recommendedName>
        <fullName evidence="1">AbiEi antitoxin N-terminal domain-containing protein</fullName>
    </recommendedName>
</protein>
<evidence type="ECO:0000313" key="3">
    <source>
        <dbReference type="Proteomes" id="UP000005845"/>
    </source>
</evidence>
<organism evidence="2 3">
    <name type="scientific">Gordonia sputi NBRC 100414</name>
    <dbReference type="NCBI Taxonomy" id="1089453"/>
    <lineage>
        <taxon>Bacteria</taxon>
        <taxon>Bacillati</taxon>
        <taxon>Actinomycetota</taxon>
        <taxon>Actinomycetes</taxon>
        <taxon>Mycobacteriales</taxon>
        <taxon>Gordoniaceae</taxon>
        <taxon>Gordonia</taxon>
    </lineage>
</organism>
<sequence>MQTRSVYQPRLHVRAAFGCKGNRRALARVGAVMTPFIADDHGIIYRKTALAAGFTDDDLRRACRRGEIVRVGRGAFAPAEKRTPDDAHRLTVIASAMLGTVAGVVTHQSAAAMHRLPMLKPNFQRLHVTTGDANHGGRTATRHTHVGVVAPSETVDVDGVLVSSLERTAVDIACTSPMGFAGALAVLDAALRLGADRKVMRKMLRATRRGVGQARRALAHATADAESPGESWCRAQIIEAGLPIPRLQHEFRDQDGFVARSDFDWSGLLVGEFDGKVKYQKYLRPGEDATDAVVREKKREDRLRRLGVMVIRWTWADLERGTVAASVRQWLTRLQLDVA</sequence>
<name>H5TY35_9ACTN</name>
<proteinExistence type="predicted"/>
<reference evidence="2 3" key="1">
    <citation type="submission" date="2012-02" db="EMBL/GenBank/DDBJ databases">
        <title>Whole genome shotgun sequence of Gordonia sputi NBRC 100414.</title>
        <authorList>
            <person name="Yoshida I."/>
            <person name="Hosoyama A."/>
            <person name="Tsuchikane K."/>
            <person name="Katsumata H."/>
            <person name="Yamazaki S."/>
            <person name="Fujita N."/>
        </authorList>
    </citation>
    <scope>NUCLEOTIDE SEQUENCE [LARGE SCALE GENOMIC DNA]</scope>
    <source>
        <strain evidence="2 3">NBRC 100414</strain>
    </source>
</reference>
<dbReference type="InterPro" id="IPR025159">
    <property type="entry name" value="AbiEi_N"/>
</dbReference>
<evidence type="ECO:0000313" key="2">
    <source>
        <dbReference type="EMBL" id="GAB38393.1"/>
    </source>
</evidence>
<evidence type="ECO:0000259" key="1">
    <source>
        <dbReference type="Pfam" id="PF13338"/>
    </source>
</evidence>
<gene>
    <name evidence="2" type="ORF">GOSPT_045_00290</name>
</gene>
<feature type="domain" description="AbiEi antitoxin N-terminal" evidence="1">
    <location>
        <begin position="36"/>
        <end position="78"/>
    </location>
</feature>
<keyword evidence="3" id="KW-1185">Reference proteome</keyword>
<comment type="caution">
    <text evidence="2">The sequence shown here is derived from an EMBL/GenBank/DDBJ whole genome shotgun (WGS) entry which is preliminary data.</text>
</comment>
<accession>H5TY35</accession>
<dbReference type="EMBL" id="BAFC01000045">
    <property type="protein sequence ID" value="GAB38393.1"/>
    <property type="molecule type" value="Genomic_DNA"/>
</dbReference>
<dbReference type="Proteomes" id="UP000005845">
    <property type="component" value="Unassembled WGS sequence"/>
</dbReference>
<dbReference type="AlphaFoldDB" id="H5TY35"/>
<dbReference type="Pfam" id="PF13338">
    <property type="entry name" value="AbiEi_4"/>
    <property type="match status" value="1"/>
</dbReference>
<dbReference type="eggNOG" id="COG5340">
    <property type="taxonomic scope" value="Bacteria"/>
</dbReference>